<keyword evidence="3" id="KW-1185">Reference proteome</keyword>
<proteinExistence type="predicted"/>
<comment type="caution">
    <text evidence="2">The sequence shown here is derived from an EMBL/GenBank/DDBJ whole genome shotgun (WGS) entry which is preliminary data.</text>
</comment>
<dbReference type="EMBL" id="JAUNZN010000003">
    <property type="protein sequence ID" value="KAK4825329.1"/>
    <property type="molecule type" value="Genomic_DNA"/>
</dbReference>
<organism evidence="2 3">
    <name type="scientific">Mycteria americana</name>
    <name type="common">Wood stork</name>
    <dbReference type="NCBI Taxonomy" id="33587"/>
    <lineage>
        <taxon>Eukaryota</taxon>
        <taxon>Metazoa</taxon>
        <taxon>Chordata</taxon>
        <taxon>Craniata</taxon>
        <taxon>Vertebrata</taxon>
        <taxon>Euteleostomi</taxon>
        <taxon>Archelosauria</taxon>
        <taxon>Archosauria</taxon>
        <taxon>Dinosauria</taxon>
        <taxon>Saurischia</taxon>
        <taxon>Theropoda</taxon>
        <taxon>Coelurosauria</taxon>
        <taxon>Aves</taxon>
        <taxon>Neognathae</taxon>
        <taxon>Neoaves</taxon>
        <taxon>Aequornithes</taxon>
        <taxon>Ciconiiformes</taxon>
        <taxon>Ciconiidae</taxon>
        <taxon>Mycteria</taxon>
    </lineage>
</organism>
<accession>A0AAN7NFL7</accession>
<feature type="compositionally biased region" description="Polar residues" evidence="1">
    <location>
        <begin position="63"/>
        <end position="72"/>
    </location>
</feature>
<protein>
    <submittedName>
        <fullName evidence="2">Uncharacterized protein</fullName>
    </submittedName>
</protein>
<feature type="region of interest" description="Disordered" evidence="1">
    <location>
        <begin position="140"/>
        <end position="164"/>
    </location>
</feature>
<evidence type="ECO:0000313" key="2">
    <source>
        <dbReference type="EMBL" id="KAK4825329.1"/>
    </source>
</evidence>
<name>A0AAN7NFL7_MYCAM</name>
<dbReference type="AlphaFoldDB" id="A0AAN7NFL7"/>
<reference evidence="2 3" key="1">
    <citation type="journal article" date="2023" name="J. Hered.">
        <title>Chromosome-level genome of the wood stork (Mycteria americana) provides insight into avian chromosome evolution.</title>
        <authorList>
            <person name="Flamio R. Jr."/>
            <person name="Ramstad K.M."/>
        </authorList>
    </citation>
    <scope>NUCLEOTIDE SEQUENCE [LARGE SCALE GENOMIC DNA]</scope>
    <source>
        <strain evidence="2">JAX WOST 10</strain>
    </source>
</reference>
<dbReference type="Proteomes" id="UP001333110">
    <property type="component" value="Unassembled WGS sequence"/>
</dbReference>
<evidence type="ECO:0000313" key="3">
    <source>
        <dbReference type="Proteomes" id="UP001333110"/>
    </source>
</evidence>
<evidence type="ECO:0000256" key="1">
    <source>
        <dbReference type="SAM" id="MobiDB-lite"/>
    </source>
</evidence>
<gene>
    <name evidence="2" type="ORF">QYF61_026848</name>
</gene>
<sequence>MRCSEVVASPATWTPPNILLLGPPKPGRAFSLFPPLPGAKAAGSGDTLQGEDPQKGSGFSPKPSETSSSPNRRSLRHPCRTRDPRLKSVPGSCSASRERRAQPFSSPRESGKAHGEGCYSLSFQPGEKLLVDPQGWNKLCQPCSGQDPPSSPVPEQPESRSLQQHLQERLAGCRGGTRVQGPALGPQQPHATLQAWGRVAGKLPGGKGPGGVGRQPLNMSQQCAQVAKKANGILACVRNSVASRTGAVIVPCTRHW</sequence>
<feature type="region of interest" description="Disordered" evidence="1">
    <location>
        <begin position="1"/>
        <end position="118"/>
    </location>
</feature>